<evidence type="ECO:0000313" key="2">
    <source>
        <dbReference type="EnsemblMetazoa" id="ASIC009084-PA"/>
    </source>
</evidence>
<keyword evidence="3" id="KW-1185">Reference proteome</keyword>
<reference evidence="2" key="2">
    <citation type="submission" date="2020-05" db="UniProtKB">
        <authorList>
            <consortium name="EnsemblMetazoa"/>
        </authorList>
    </citation>
    <scope>IDENTIFICATION</scope>
</reference>
<organism evidence="1">
    <name type="scientific">Anopheles sinensis</name>
    <name type="common">Mosquito</name>
    <dbReference type="NCBI Taxonomy" id="74873"/>
    <lineage>
        <taxon>Eukaryota</taxon>
        <taxon>Metazoa</taxon>
        <taxon>Ecdysozoa</taxon>
        <taxon>Arthropoda</taxon>
        <taxon>Hexapoda</taxon>
        <taxon>Insecta</taxon>
        <taxon>Pterygota</taxon>
        <taxon>Neoptera</taxon>
        <taxon>Endopterygota</taxon>
        <taxon>Diptera</taxon>
        <taxon>Nematocera</taxon>
        <taxon>Culicoidea</taxon>
        <taxon>Culicidae</taxon>
        <taxon>Anophelinae</taxon>
        <taxon>Anopheles</taxon>
    </lineage>
</organism>
<reference evidence="1 3" key="1">
    <citation type="journal article" date="2014" name="BMC Genomics">
        <title>Genome sequence of Anopheles sinensis provides insight into genetics basis of mosquito competence for malaria parasites.</title>
        <authorList>
            <person name="Zhou D."/>
            <person name="Zhang D."/>
            <person name="Ding G."/>
            <person name="Shi L."/>
            <person name="Hou Q."/>
            <person name="Ye Y."/>
            <person name="Xu Y."/>
            <person name="Zhou H."/>
            <person name="Xiong C."/>
            <person name="Li S."/>
            <person name="Yu J."/>
            <person name="Hong S."/>
            <person name="Yu X."/>
            <person name="Zou P."/>
            <person name="Chen C."/>
            <person name="Chang X."/>
            <person name="Wang W."/>
            <person name="Lv Y."/>
            <person name="Sun Y."/>
            <person name="Ma L."/>
            <person name="Shen B."/>
            <person name="Zhu C."/>
        </authorList>
    </citation>
    <scope>NUCLEOTIDE SEQUENCE [LARGE SCALE GENOMIC DNA]</scope>
</reference>
<dbReference type="EnsemblMetazoa" id="ASIC009084-RA">
    <property type="protein sequence ID" value="ASIC009084-PA"/>
    <property type="gene ID" value="ASIC009084"/>
</dbReference>
<dbReference type="EMBL" id="ATLV01016634">
    <property type="status" value="NOT_ANNOTATED_CDS"/>
    <property type="molecule type" value="Genomic_DNA"/>
</dbReference>
<dbReference type="VEuPathDB" id="VectorBase:ASIC009084"/>
<dbReference type="Proteomes" id="UP000030765">
    <property type="component" value="Unassembled WGS sequence"/>
</dbReference>
<evidence type="ECO:0000313" key="1">
    <source>
        <dbReference type="EMBL" id="KFB41490.1"/>
    </source>
</evidence>
<gene>
    <name evidence="1" type="ORF">ZHAS_00009084</name>
</gene>
<name>A0A084VU46_ANOSI</name>
<protein>
    <submittedName>
        <fullName evidence="1 2">Uncharacterized protein</fullName>
    </submittedName>
</protein>
<dbReference type="EMBL" id="KE525098">
    <property type="protein sequence ID" value="KFB41490.1"/>
    <property type="molecule type" value="Genomic_DNA"/>
</dbReference>
<accession>A0A084VU46</accession>
<proteinExistence type="predicted"/>
<dbReference type="AlphaFoldDB" id="A0A084VU46"/>
<sequence>MFGRPMSPKGRKRSLRKNLPWSFGSESLIDQDGPQEREMDRFSNPTWTTHCRRKLMSIDPFRFSSLTIRRESAQSTRHFEPWTSFFFLVRMNMDGSIDQCSVQDHDHDHDHDRGA</sequence>
<evidence type="ECO:0000313" key="3">
    <source>
        <dbReference type="Proteomes" id="UP000030765"/>
    </source>
</evidence>